<evidence type="ECO:0000256" key="3">
    <source>
        <dbReference type="ARBA" id="ARBA00022692"/>
    </source>
</evidence>
<dbReference type="CDD" id="cd06662">
    <property type="entry name" value="SURF1"/>
    <property type="match status" value="1"/>
</dbReference>
<proteinExistence type="inferred from homology"/>
<keyword evidence="5 6" id="KW-0472">Membrane</keyword>
<dbReference type="PROSITE" id="PS50895">
    <property type="entry name" value="SURF1"/>
    <property type="match status" value="1"/>
</dbReference>
<sequence>MLVLMLVFTALGAWQVQRLFWKLDLIERVESRVNAEPVQAPTRTQWPDVTAERDEYRHVTATGQFDHTKETFVQAVTELGPGFWVLTPLATQDGSTILINRGFVPPERRDQASRPQGQPEGTVEVKGLLRISEEGGGFLRSNSPEAGRWYSRDVSAIASAKDLPETAPYFIDADATPNPGGYPVGGLTVIRFRNTHLVYALTWFSMALMSGGITYVIWRKRLL</sequence>
<dbReference type="EMBL" id="JALPRY010000007">
    <property type="protein sequence ID" value="MCK8779398.1"/>
    <property type="molecule type" value="Genomic_DNA"/>
</dbReference>
<evidence type="ECO:0000313" key="7">
    <source>
        <dbReference type="EMBL" id="MCK8779398.1"/>
    </source>
</evidence>
<keyword evidence="3 6" id="KW-0812">Transmembrane</keyword>
<comment type="subcellular location">
    <subcellularLocation>
        <location evidence="6">Cell membrane</location>
        <topology evidence="6">Multi-pass membrane protein</topology>
    </subcellularLocation>
    <subcellularLocation>
        <location evidence="1">Membrane</location>
    </subcellularLocation>
</comment>
<evidence type="ECO:0000256" key="1">
    <source>
        <dbReference type="ARBA" id="ARBA00004370"/>
    </source>
</evidence>
<reference evidence="7 8" key="1">
    <citation type="submission" date="2022-04" db="EMBL/GenBank/DDBJ databases">
        <title>Rhizobium coralii sp. nov., isolated from coral Turbinaria peltata.</title>
        <authorList>
            <person name="Sun H."/>
        </authorList>
    </citation>
    <scope>NUCLEOTIDE SEQUENCE [LARGE SCALE GENOMIC DNA]</scope>
    <source>
        <strain evidence="7 8">NTR19</strain>
    </source>
</reference>
<organism evidence="7 8">
    <name type="scientific">Neorhizobium turbinariae</name>
    <dbReference type="NCBI Taxonomy" id="2937795"/>
    <lineage>
        <taxon>Bacteria</taxon>
        <taxon>Pseudomonadati</taxon>
        <taxon>Pseudomonadota</taxon>
        <taxon>Alphaproteobacteria</taxon>
        <taxon>Hyphomicrobiales</taxon>
        <taxon>Rhizobiaceae</taxon>
        <taxon>Rhizobium/Agrobacterium group</taxon>
        <taxon>Neorhizobium</taxon>
    </lineage>
</organism>
<evidence type="ECO:0000256" key="5">
    <source>
        <dbReference type="ARBA" id="ARBA00023136"/>
    </source>
</evidence>
<dbReference type="Pfam" id="PF02104">
    <property type="entry name" value="SURF1"/>
    <property type="match status" value="1"/>
</dbReference>
<keyword evidence="8" id="KW-1185">Reference proteome</keyword>
<dbReference type="Proteomes" id="UP001202827">
    <property type="component" value="Unassembled WGS sequence"/>
</dbReference>
<comment type="similarity">
    <text evidence="2 6">Belongs to the SURF1 family.</text>
</comment>
<keyword evidence="4 6" id="KW-1133">Transmembrane helix</keyword>
<dbReference type="PANTHER" id="PTHR23427">
    <property type="entry name" value="SURFEIT LOCUS PROTEIN"/>
    <property type="match status" value="1"/>
</dbReference>
<protein>
    <recommendedName>
        <fullName evidence="6">SURF1-like protein</fullName>
    </recommendedName>
</protein>
<dbReference type="InterPro" id="IPR002994">
    <property type="entry name" value="Surf1/Shy1"/>
</dbReference>
<gene>
    <name evidence="7" type="ORF">M0654_05300</name>
</gene>
<evidence type="ECO:0000256" key="6">
    <source>
        <dbReference type="RuleBase" id="RU363076"/>
    </source>
</evidence>
<feature type="transmembrane region" description="Helical" evidence="6">
    <location>
        <begin position="197"/>
        <end position="218"/>
    </location>
</feature>
<name>A0ABT0INH2_9HYPH</name>
<comment type="caution">
    <text evidence="6">Lacks conserved residue(s) required for the propagation of feature annotation.</text>
</comment>
<accession>A0ABT0INH2</accession>
<dbReference type="PANTHER" id="PTHR23427:SF2">
    <property type="entry name" value="SURFEIT LOCUS PROTEIN 1"/>
    <property type="match status" value="1"/>
</dbReference>
<comment type="caution">
    <text evidence="7">The sequence shown here is derived from an EMBL/GenBank/DDBJ whole genome shotgun (WGS) entry which is preliminary data.</text>
</comment>
<evidence type="ECO:0000256" key="2">
    <source>
        <dbReference type="ARBA" id="ARBA00007165"/>
    </source>
</evidence>
<dbReference type="InterPro" id="IPR045214">
    <property type="entry name" value="Surf1/Surf4"/>
</dbReference>
<evidence type="ECO:0000256" key="4">
    <source>
        <dbReference type="ARBA" id="ARBA00022989"/>
    </source>
</evidence>
<keyword evidence="6" id="KW-1003">Cell membrane</keyword>
<evidence type="ECO:0000313" key="8">
    <source>
        <dbReference type="Proteomes" id="UP001202827"/>
    </source>
</evidence>